<proteinExistence type="predicted"/>
<evidence type="ECO:0000256" key="1">
    <source>
        <dbReference type="SAM" id="MobiDB-lite"/>
    </source>
</evidence>
<name>A0A918FH35_9ACTN</name>
<evidence type="ECO:0000313" key="3">
    <source>
        <dbReference type="Proteomes" id="UP000658320"/>
    </source>
</evidence>
<dbReference type="Proteomes" id="UP000658320">
    <property type="component" value="Unassembled WGS sequence"/>
</dbReference>
<organism evidence="2 3">
    <name type="scientific">Streptomyces aurantiogriseus</name>
    <dbReference type="NCBI Taxonomy" id="66870"/>
    <lineage>
        <taxon>Bacteria</taxon>
        <taxon>Bacillati</taxon>
        <taxon>Actinomycetota</taxon>
        <taxon>Actinomycetes</taxon>
        <taxon>Kitasatosporales</taxon>
        <taxon>Streptomycetaceae</taxon>
        <taxon>Streptomyces</taxon>
    </lineage>
</organism>
<sequence length="99" mass="11051">MKKPCRQPYWYRLRIRTAAEPWAGWKGLGGPEFRQVPHGALRDSSLEAWATAFLQEARSELDDLRGDLLIECYDRPAPGVGTEPVHSAQVPLGPGQPLI</sequence>
<reference evidence="2" key="2">
    <citation type="submission" date="2020-09" db="EMBL/GenBank/DDBJ databases">
        <authorList>
            <person name="Sun Q."/>
            <person name="Ohkuma M."/>
        </authorList>
    </citation>
    <scope>NUCLEOTIDE SEQUENCE</scope>
    <source>
        <strain evidence="2">JCM 4346</strain>
    </source>
</reference>
<feature type="region of interest" description="Disordered" evidence="1">
    <location>
        <begin position="80"/>
        <end position="99"/>
    </location>
</feature>
<keyword evidence="3" id="KW-1185">Reference proteome</keyword>
<dbReference type="AlphaFoldDB" id="A0A918FH35"/>
<gene>
    <name evidence="2" type="ORF">GCM10010251_62330</name>
</gene>
<dbReference type="EMBL" id="BMSX01000016">
    <property type="protein sequence ID" value="GGR37293.1"/>
    <property type="molecule type" value="Genomic_DNA"/>
</dbReference>
<evidence type="ECO:0000313" key="2">
    <source>
        <dbReference type="EMBL" id="GGR37293.1"/>
    </source>
</evidence>
<accession>A0A918FH35</accession>
<protein>
    <submittedName>
        <fullName evidence="2">Uncharacterized protein</fullName>
    </submittedName>
</protein>
<comment type="caution">
    <text evidence="2">The sequence shown here is derived from an EMBL/GenBank/DDBJ whole genome shotgun (WGS) entry which is preliminary data.</text>
</comment>
<reference evidence="2" key="1">
    <citation type="journal article" date="2014" name="Int. J. Syst. Evol. Microbiol.">
        <title>Complete genome sequence of Corynebacterium casei LMG S-19264T (=DSM 44701T), isolated from a smear-ripened cheese.</title>
        <authorList>
            <consortium name="US DOE Joint Genome Institute (JGI-PGF)"/>
            <person name="Walter F."/>
            <person name="Albersmeier A."/>
            <person name="Kalinowski J."/>
            <person name="Ruckert C."/>
        </authorList>
    </citation>
    <scope>NUCLEOTIDE SEQUENCE</scope>
    <source>
        <strain evidence="2">JCM 4346</strain>
    </source>
</reference>